<evidence type="ECO:0000313" key="2">
    <source>
        <dbReference type="Proteomes" id="UP000001042"/>
    </source>
</evidence>
<keyword evidence="2" id="KW-1185">Reference proteome</keyword>
<dbReference type="KEGG" id="vg:6973170"/>
<organism evidence="1 2">
    <name type="scientific">Stx2-converting phage 1717</name>
    <dbReference type="NCBI Taxonomy" id="563769"/>
    <lineage>
        <taxon>Viruses</taxon>
        <taxon>Duplodnaviria</taxon>
        <taxon>Heunggongvirae</taxon>
        <taxon>Uroviricota</taxon>
        <taxon>Caudoviricetes</taxon>
        <taxon>Pankowvirus</taxon>
        <taxon>Pankowvirus pv1717</taxon>
    </lineage>
</organism>
<sequence>MSSKNRTRRTTTRNIRFRNQMIEQINIALTRKVQKIFLRGSLNLAAGSWQQT</sequence>
<proteinExistence type="predicted"/>
<dbReference type="GeneID" id="6973170"/>
<dbReference type="RefSeq" id="YP_002274261.1">
    <property type="nucleotide sequence ID" value="NC_011357.1"/>
</dbReference>
<dbReference type="EMBL" id="FJ188381">
    <property type="protein sequence ID" value="ACI43148.1"/>
    <property type="molecule type" value="Genomic_DNA"/>
</dbReference>
<accession>B6DZX0</accession>
<name>B6DZX0_9CAUD</name>
<dbReference type="Proteomes" id="UP000001042">
    <property type="component" value="Segment"/>
</dbReference>
<evidence type="ECO:0000313" key="1">
    <source>
        <dbReference type="EMBL" id="ACI43148.1"/>
    </source>
</evidence>
<reference evidence="1 2" key="1">
    <citation type="submission" date="2008-09" db="EMBL/GenBank/DDBJ databases">
        <title>Lineage and host source are both predictors of virulence among Escherichia coli O157:H7 strains.</title>
        <authorList>
            <person name="Zhang Y."/>
            <person name="Laing C."/>
            <person name="Hallewell J."/>
            <person name="Kropinski A."/>
            <person name="Gannon V."/>
        </authorList>
    </citation>
    <scope>NUCLEOTIDE SEQUENCE [LARGE SCALE GENOMIC DNA]</scope>
</reference>
<protein>
    <submittedName>
        <fullName evidence="1">Uncharacterized protein</fullName>
    </submittedName>
</protein>